<comment type="caution">
    <text evidence="2">The sequence shown here is derived from an EMBL/GenBank/DDBJ whole genome shotgun (WGS) entry which is preliminary data.</text>
</comment>
<dbReference type="InterPro" id="IPR006680">
    <property type="entry name" value="Amidohydro-rel"/>
</dbReference>
<dbReference type="SUPFAM" id="SSF51556">
    <property type="entry name" value="Metallo-dependent hydrolases"/>
    <property type="match status" value="1"/>
</dbReference>
<feature type="domain" description="Amidohydrolase-related" evidence="1">
    <location>
        <begin position="25"/>
        <end position="289"/>
    </location>
</feature>
<proteinExistence type="predicted"/>
<gene>
    <name evidence="2" type="ORF">FPZ12_012645</name>
</gene>
<dbReference type="EMBL" id="VMNW02000014">
    <property type="protein sequence ID" value="KAA9162080.1"/>
    <property type="molecule type" value="Genomic_DNA"/>
</dbReference>
<evidence type="ECO:0000313" key="2">
    <source>
        <dbReference type="EMBL" id="KAA9162080.1"/>
    </source>
</evidence>
<dbReference type="Gene3D" id="3.20.20.140">
    <property type="entry name" value="Metal-dependent hydrolases"/>
    <property type="match status" value="1"/>
</dbReference>
<dbReference type="PANTHER" id="PTHR35563:SF2">
    <property type="entry name" value="BARREL METAL-DEPENDENT HYDROLASE, PUTATIVE (AFU_ORTHOLOGUE AFUA_1G16240)-RELATED"/>
    <property type="match status" value="1"/>
</dbReference>
<organism evidence="2 3">
    <name type="scientific">Amycolatopsis acidicola</name>
    <dbReference type="NCBI Taxonomy" id="2596893"/>
    <lineage>
        <taxon>Bacteria</taxon>
        <taxon>Bacillati</taxon>
        <taxon>Actinomycetota</taxon>
        <taxon>Actinomycetes</taxon>
        <taxon>Pseudonocardiales</taxon>
        <taxon>Pseudonocardiaceae</taxon>
        <taxon>Amycolatopsis</taxon>
    </lineage>
</organism>
<name>A0A5N0VAF4_9PSEU</name>
<dbReference type="Pfam" id="PF04909">
    <property type="entry name" value="Amidohydro_2"/>
    <property type="match status" value="1"/>
</dbReference>
<dbReference type="AlphaFoldDB" id="A0A5N0VAF4"/>
<evidence type="ECO:0000259" key="1">
    <source>
        <dbReference type="Pfam" id="PF04909"/>
    </source>
</evidence>
<dbReference type="InterPro" id="IPR032466">
    <property type="entry name" value="Metal_Hydrolase"/>
</dbReference>
<dbReference type="Proteomes" id="UP000319769">
    <property type="component" value="Unassembled WGS sequence"/>
</dbReference>
<dbReference type="RefSeq" id="WP_144747245.1">
    <property type="nucleotide sequence ID" value="NZ_VMNW02000014.1"/>
</dbReference>
<accession>A0A5N0VAF4</accession>
<evidence type="ECO:0000313" key="3">
    <source>
        <dbReference type="Proteomes" id="UP000319769"/>
    </source>
</evidence>
<sequence>MTEPGNPGPDPNTKTPALVLPPGSCDAHCHIFGPTAEFPYAPDRTYTPPEAPLADLQRLHGILGLERAVIVQSAVHTTDHAALYDALGRFPGRYRGVALIKPDTPDAEVARLHEAGVRGARLHFTPHLGPAPSMETIQAIVAKIRPYDWHLALHVAGDGAAEHEELVRSLPVTVVIDHMGRPDLRAGLDSAPVHALLRLLDTGSVWIKLSGADRLATRPPSMADSAALARKLATHAPDRVVWGTDFPHPNTHGFVPNDGDLVDLLAEIAPTAEARERLLVTNPAECFGF</sequence>
<dbReference type="PANTHER" id="PTHR35563">
    <property type="entry name" value="BARREL METAL-DEPENDENT HYDROLASE, PUTATIVE (AFU_ORTHOLOGUE AFUA_1G16240)-RELATED"/>
    <property type="match status" value="1"/>
</dbReference>
<keyword evidence="3" id="KW-1185">Reference proteome</keyword>
<dbReference type="OrthoDB" id="5450317at2"/>
<dbReference type="InterPro" id="IPR052358">
    <property type="entry name" value="Aro_Compnd_Degr_Hydrolases"/>
</dbReference>
<reference evidence="2" key="1">
    <citation type="submission" date="2019-09" db="EMBL/GenBank/DDBJ databases">
        <authorList>
            <person name="Teo W.F.A."/>
            <person name="Duangmal K."/>
        </authorList>
    </citation>
    <scope>NUCLEOTIDE SEQUENCE [LARGE SCALE GENOMIC DNA]</scope>
    <source>
        <strain evidence="2">K81G1</strain>
    </source>
</reference>
<protein>
    <submittedName>
        <fullName evidence="2">Amidohydrolase family protein</fullName>
    </submittedName>
</protein>
<dbReference type="GO" id="GO:0016787">
    <property type="term" value="F:hydrolase activity"/>
    <property type="evidence" value="ECO:0007669"/>
    <property type="project" value="UniProtKB-KW"/>
</dbReference>